<dbReference type="InterPro" id="IPR041006">
    <property type="entry name" value="Morc_S5"/>
</dbReference>
<protein>
    <recommendedName>
        <fullName evidence="13">MORC family CW-type zinc finger protein 2</fullName>
    </recommendedName>
</protein>
<evidence type="ECO:0000256" key="1">
    <source>
        <dbReference type="ARBA" id="ARBA00004123"/>
    </source>
</evidence>
<sequence>MAAGGEASRRAGPPAHAERGPGPGPAAAAAMALANYSSLNRAQLTFEYLHTNSTTHEFLFGALAELVDNARDADATRIDIYTERREDLRGGFMLCFLDDGTGMDSNEAASVIQFGKSAKRSPESTQIGQYGNGLKSGSMRIGKDFILFTKKDNTMTCLLLSRTFHEEEGIDEVIVPLPTWNARSREPVTDNVEKFAIETELIYKYSPFKSEQEVMEQFNKIHCEKGTLVIIFNLKLMDNGEPELDVTSDSRDIQMAETPPEGTKPERRSFRAYAAVLYIDPRMRIFINGHKVQTKRLSCCLYKPRMYKYTSNRFKTRAEQEVKKAEHMARIAEEKAREAESKARALELRLGGDLTRESRVTLRQVQNSAITMRREADVKKRIKDAKQRALKEPKELNFIFGVNIEQRELDGMFIYNCSRLIKMYEKVGPQLEGGMACGGVVGVVDVPYLVLEPTHNKQDFADAKEYRHLLKAMGEHLAQYWKDVAIAQRGIIKFWDEFGYLSANWNQPPSSELRYKRRRAMEIPTTIQCDVCLKWRTLPFQLSSVEKNYPDSWATSRPPPEATGAKRETPVKCLKARKGCSSMKEARTTPQLKCLYTNARSMGNKQEELEAIVCQENYDMVAITETWWDDSHNWSAAMDGYKLFRRDRRGRRGGGVALYVRESLDSLELDDGDDRVECLWVRIRGKANKADIVVGVCYRPPNQDEETDELFYKQLGEASRSLALVLVGDFNLPDVCWKYNTAERKQSRRFLERVADNFLTQLVSEPTREGAPLDLLFTNREGLVSDVMVGGCLGQSDHEMIEFLIRGEAARGVGKTATLDFRRADFSLFRRLVDRVPWEAALMGKGVQEGWTFFKEEVLKAQERAVPRCRKTSRRGRRPAWLTRELWLELRRKRRVYDLWKKGRATQEDYRGVARLCREKTRRAKAELELSLAAAIKDNKKHFFKYISSKRRAKENLQPLVDVGGNTVTKDEEKAEVLNAFFASVFISRAECSMGTQPLELEDRDGDQTGAPIIQGEMVSDLLHHLDTHKSMGPDEIHPRVLKELADVLTKPLSIIYQQSWLTGEVPADWRLANVTPIFKKGRKEDPGNYRPVSLTSVPGKLMEQIILSAITRHVENNQGIRPSQHGFRKGRSCLTNLISFYDKVTRLVDEGKSVDVVYLDFSKAFDTVSHGILLEKLAAHGLDGCTLRWVKNWLDGRAQRVVVNGVYSGWRPVTSGVPQGSVLGPVLFNIFINDLDEGIECTLSKFADDTKLCGSVDLLEGRQALQRDLDRLDRWAGVNCMRFNKAKCKVLHLGHSNPMQRYRLGEEWLESCLAEKDLGVLVDSRLNMSQQCAQAAKKANGILACIKNSVASRTREVIVPLYSALVRPHLEYRVQFWAPHYKRDIEVLERVQRRATKLVKGLEQKSYEERLRELGLFSLEKRRLRGDLIALYNYLKGGCSEVGVGLFSQVVLRSLRARCEAAEQKQKVPLGTLKKDLKSQEEKQKQLTEKIRQQQEKLEALQKTTPIRSQADLKKLPLEVTTRPAGENPKSSRETPSPKPAKVPALKKSATVKCPQASTTRKRTLNTTEDGSEEEVEHKKEKTKRGKFVAVKEEKKDSSEVVVELTDSAGEEELAELKKAQKDKGLHVEVRVNKEWFTGRVTAVEMGKHAVRWKVKFDYVPTDTTPRDRWVEKGSEDVRLMKPPSPEYQAPDMQQEEEVVVAEPSTSDCVRIEPDTTGPSSSQETVDLLVQILRNCLRYFLPPNFPISKKELSSMSSEGLLAFPLKEYFKQYEVGLQNLCNSYQTRADARAKACEENLRNSERKLKETEEKLQKLRTNIVALLQKVQEDIDINTDDELDAYIEDLITKGD</sequence>
<keyword evidence="6" id="KW-0539">Nucleus</keyword>
<dbReference type="FunFam" id="3.30.565.10:FF:000027">
    <property type="entry name" value="MORC family CW-type zinc finger protein 2"/>
    <property type="match status" value="1"/>
</dbReference>
<keyword evidence="2" id="KW-0479">Metal-binding</keyword>
<evidence type="ECO:0000256" key="7">
    <source>
        <dbReference type="SAM" id="Coils"/>
    </source>
</evidence>
<dbReference type="Pfam" id="PF13589">
    <property type="entry name" value="HATPase_c_3"/>
    <property type="match status" value="1"/>
</dbReference>
<keyword evidence="4" id="KW-0862">Zinc</keyword>
<dbReference type="Pfam" id="PF23327">
    <property type="entry name" value="Chromo_MORC2_6th"/>
    <property type="match status" value="1"/>
</dbReference>
<evidence type="ECO:0000313" key="12">
    <source>
        <dbReference type="Proteomes" id="UP001333110"/>
    </source>
</evidence>
<keyword evidence="3" id="KW-0863">Zinc-finger</keyword>
<dbReference type="EMBL" id="JAUNZN010000013">
    <property type="protein sequence ID" value="KAK4813012.1"/>
    <property type="molecule type" value="Genomic_DNA"/>
</dbReference>
<dbReference type="InterPro" id="IPR011124">
    <property type="entry name" value="Znf_CW"/>
</dbReference>
<evidence type="ECO:0000256" key="8">
    <source>
        <dbReference type="SAM" id="MobiDB-lite"/>
    </source>
</evidence>
<dbReference type="PROSITE" id="PS51050">
    <property type="entry name" value="ZF_CW"/>
    <property type="match status" value="1"/>
</dbReference>
<dbReference type="Pfam" id="PF03372">
    <property type="entry name" value="Exo_endo_phos"/>
    <property type="match status" value="1"/>
</dbReference>
<evidence type="ECO:0008006" key="13">
    <source>
        <dbReference type="Google" id="ProtNLM"/>
    </source>
</evidence>
<dbReference type="Proteomes" id="UP001333110">
    <property type="component" value="Unassembled WGS sequence"/>
</dbReference>
<dbReference type="PANTHER" id="PTHR23337">
    <property type="entry name" value="ZINC FINGER CW-TYPE COILED-COIL DOMAIN PROTEIN 1"/>
    <property type="match status" value="1"/>
</dbReference>
<name>A0AAN7MTH3_MYCAM</name>
<dbReference type="InterPro" id="IPR036691">
    <property type="entry name" value="Endo/exonu/phosph_ase_sf"/>
</dbReference>
<dbReference type="GO" id="GO:0008270">
    <property type="term" value="F:zinc ion binding"/>
    <property type="evidence" value="ECO:0007669"/>
    <property type="project" value="UniProtKB-KW"/>
</dbReference>
<evidence type="ECO:0000256" key="3">
    <source>
        <dbReference type="ARBA" id="ARBA00022771"/>
    </source>
</evidence>
<feature type="region of interest" description="Disordered" evidence="8">
    <location>
        <begin position="1"/>
        <end position="26"/>
    </location>
</feature>
<evidence type="ECO:0000256" key="6">
    <source>
        <dbReference type="ARBA" id="ARBA00023242"/>
    </source>
</evidence>
<evidence type="ECO:0000256" key="2">
    <source>
        <dbReference type="ARBA" id="ARBA00022723"/>
    </source>
</evidence>
<dbReference type="CDD" id="cd16931">
    <property type="entry name" value="HATPase_MORC-like"/>
    <property type="match status" value="1"/>
</dbReference>
<dbReference type="CDD" id="cd01650">
    <property type="entry name" value="RT_nLTR_like"/>
    <property type="match status" value="1"/>
</dbReference>
<dbReference type="SUPFAM" id="SSF55874">
    <property type="entry name" value="ATPase domain of HSP90 chaperone/DNA topoisomerase II/histidine kinase"/>
    <property type="match status" value="1"/>
</dbReference>
<feature type="coiled-coil region" evidence="7">
    <location>
        <begin position="315"/>
        <end position="349"/>
    </location>
</feature>
<comment type="subcellular location">
    <subcellularLocation>
        <location evidence="1">Nucleus</location>
    </subcellularLocation>
</comment>
<dbReference type="GO" id="GO:0005634">
    <property type="term" value="C:nucleus"/>
    <property type="evidence" value="ECO:0007669"/>
    <property type="project" value="UniProtKB-SubCell"/>
</dbReference>
<dbReference type="InterPro" id="IPR043502">
    <property type="entry name" value="DNA/RNA_pol_sf"/>
</dbReference>
<organism evidence="11 12">
    <name type="scientific">Mycteria americana</name>
    <name type="common">Wood stork</name>
    <dbReference type="NCBI Taxonomy" id="33587"/>
    <lineage>
        <taxon>Eukaryota</taxon>
        <taxon>Metazoa</taxon>
        <taxon>Chordata</taxon>
        <taxon>Craniata</taxon>
        <taxon>Vertebrata</taxon>
        <taxon>Euteleostomi</taxon>
        <taxon>Archelosauria</taxon>
        <taxon>Archosauria</taxon>
        <taxon>Dinosauria</taxon>
        <taxon>Saurischia</taxon>
        <taxon>Theropoda</taxon>
        <taxon>Coelurosauria</taxon>
        <taxon>Aves</taxon>
        <taxon>Neognathae</taxon>
        <taxon>Neoaves</taxon>
        <taxon>Aequornithes</taxon>
        <taxon>Ciconiiformes</taxon>
        <taxon>Ciconiidae</taxon>
        <taxon>Mycteria</taxon>
    </lineage>
</organism>
<feature type="domain" description="Reverse transcriptase" evidence="9">
    <location>
        <begin position="1059"/>
        <end position="1314"/>
    </location>
</feature>
<feature type="region of interest" description="Disordered" evidence="8">
    <location>
        <begin position="1500"/>
        <end position="1587"/>
    </location>
</feature>
<dbReference type="InterPro" id="IPR056360">
    <property type="entry name" value="Chromo_MORC2_6th"/>
</dbReference>
<keyword evidence="12" id="KW-1185">Reference proteome</keyword>
<dbReference type="PROSITE" id="PS50878">
    <property type="entry name" value="RT_POL"/>
    <property type="match status" value="1"/>
</dbReference>
<evidence type="ECO:0000256" key="5">
    <source>
        <dbReference type="ARBA" id="ARBA00023054"/>
    </source>
</evidence>
<dbReference type="Gene3D" id="3.30.565.10">
    <property type="entry name" value="Histidine kinase-like ATPase, C-terminal domain"/>
    <property type="match status" value="1"/>
</dbReference>
<keyword evidence="5 7" id="KW-0175">Coiled coil</keyword>
<dbReference type="SUPFAM" id="SSF56672">
    <property type="entry name" value="DNA/RNA polymerases"/>
    <property type="match status" value="1"/>
</dbReference>
<evidence type="ECO:0000313" key="11">
    <source>
        <dbReference type="EMBL" id="KAK4813012.1"/>
    </source>
</evidence>
<reference evidence="11 12" key="1">
    <citation type="journal article" date="2023" name="J. Hered.">
        <title>Chromosome-level genome of the wood stork (Mycteria americana) provides insight into avian chromosome evolution.</title>
        <authorList>
            <person name="Flamio R. Jr."/>
            <person name="Ramstad K.M."/>
        </authorList>
    </citation>
    <scope>NUCLEOTIDE SEQUENCE [LARGE SCALE GENOMIC DNA]</scope>
    <source>
        <strain evidence="11">JAX WOST 10</strain>
    </source>
</reference>
<feature type="domain" description="CW-type" evidence="10">
    <location>
        <begin position="520"/>
        <end position="588"/>
    </location>
</feature>
<feature type="coiled-coil region" evidence="7">
    <location>
        <begin position="1785"/>
        <end position="1826"/>
    </location>
</feature>
<dbReference type="InterPro" id="IPR000477">
    <property type="entry name" value="RT_dom"/>
</dbReference>
<gene>
    <name evidence="11" type="ORF">QYF61_005878</name>
</gene>
<dbReference type="Gene3D" id="3.60.10.10">
    <property type="entry name" value="Endonuclease/exonuclease/phosphatase"/>
    <property type="match status" value="1"/>
</dbReference>
<dbReference type="InterPro" id="IPR005135">
    <property type="entry name" value="Endo/exonuclease/phosphatase"/>
</dbReference>
<dbReference type="InterPro" id="IPR036890">
    <property type="entry name" value="HATPase_C_sf"/>
</dbReference>
<evidence type="ECO:0000256" key="4">
    <source>
        <dbReference type="ARBA" id="ARBA00022833"/>
    </source>
</evidence>
<accession>A0AAN7MTH3</accession>
<evidence type="ECO:0000259" key="9">
    <source>
        <dbReference type="PROSITE" id="PS50878"/>
    </source>
</evidence>
<dbReference type="Pfam" id="PF17942">
    <property type="entry name" value="Morc6_S5"/>
    <property type="match status" value="1"/>
</dbReference>
<proteinExistence type="predicted"/>
<dbReference type="PANTHER" id="PTHR23337:SF7">
    <property type="entry name" value="ATPASE MORC2"/>
    <property type="match status" value="1"/>
</dbReference>
<evidence type="ECO:0000259" key="10">
    <source>
        <dbReference type="PROSITE" id="PS51050"/>
    </source>
</evidence>
<comment type="caution">
    <text evidence="11">The sequence shown here is derived from an EMBL/GenBank/DDBJ whole genome shotgun (WGS) entry which is preliminary data.</text>
</comment>
<dbReference type="SUPFAM" id="SSF56219">
    <property type="entry name" value="DNase I-like"/>
    <property type="match status" value="1"/>
</dbReference>
<dbReference type="GO" id="GO:0003824">
    <property type="term" value="F:catalytic activity"/>
    <property type="evidence" value="ECO:0007669"/>
    <property type="project" value="InterPro"/>
</dbReference>
<dbReference type="Pfam" id="PF00078">
    <property type="entry name" value="RVT_1"/>
    <property type="match status" value="1"/>
</dbReference>